<evidence type="ECO:0000313" key="2">
    <source>
        <dbReference type="Proteomes" id="UP001596540"/>
    </source>
</evidence>
<protein>
    <submittedName>
        <fullName evidence="1">ABC transporter substrate-binding protein</fullName>
    </submittedName>
</protein>
<organism evidence="1 2">
    <name type="scientific">Marinactinospora rubrisoli</name>
    <dbReference type="NCBI Taxonomy" id="2715399"/>
    <lineage>
        <taxon>Bacteria</taxon>
        <taxon>Bacillati</taxon>
        <taxon>Actinomycetota</taxon>
        <taxon>Actinomycetes</taxon>
        <taxon>Streptosporangiales</taxon>
        <taxon>Nocardiopsidaceae</taxon>
        <taxon>Marinactinospora</taxon>
    </lineage>
</organism>
<dbReference type="PROSITE" id="PS51257">
    <property type="entry name" value="PROKAR_LIPOPROTEIN"/>
    <property type="match status" value="1"/>
</dbReference>
<name>A0ABW2KAZ1_9ACTN</name>
<dbReference type="InterPro" id="IPR006059">
    <property type="entry name" value="SBP"/>
</dbReference>
<dbReference type="PANTHER" id="PTHR43649:SF14">
    <property type="entry name" value="BLR3389 PROTEIN"/>
    <property type="match status" value="1"/>
</dbReference>
<keyword evidence="2" id="KW-1185">Reference proteome</keyword>
<proteinExistence type="predicted"/>
<gene>
    <name evidence="1" type="ORF">ACFQRF_00360</name>
</gene>
<dbReference type="PANTHER" id="PTHR43649">
    <property type="entry name" value="ARABINOSE-BINDING PROTEIN-RELATED"/>
    <property type="match status" value="1"/>
</dbReference>
<dbReference type="SUPFAM" id="SSF53850">
    <property type="entry name" value="Periplasmic binding protein-like II"/>
    <property type="match status" value="1"/>
</dbReference>
<dbReference type="Pfam" id="PF01547">
    <property type="entry name" value="SBP_bac_1"/>
    <property type="match status" value="1"/>
</dbReference>
<dbReference type="EMBL" id="JBHTBH010000001">
    <property type="protein sequence ID" value="MFC7326177.1"/>
    <property type="molecule type" value="Genomic_DNA"/>
</dbReference>
<reference evidence="2" key="1">
    <citation type="journal article" date="2019" name="Int. J. Syst. Evol. Microbiol.">
        <title>The Global Catalogue of Microorganisms (GCM) 10K type strain sequencing project: providing services to taxonomists for standard genome sequencing and annotation.</title>
        <authorList>
            <consortium name="The Broad Institute Genomics Platform"/>
            <consortium name="The Broad Institute Genome Sequencing Center for Infectious Disease"/>
            <person name="Wu L."/>
            <person name="Ma J."/>
        </authorList>
    </citation>
    <scope>NUCLEOTIDE SEQUENCE [LARGE SCALE GENOMIC DNA]</scope>
    <source>
        <strain evidence="2">CGMCC 4.7382</strain>
    </source>
</reference>
<accession>A0ABW2KAZ1</accession>
<evidence type="ECO:0000313" key="1">
    <source>
        <dbReference type="EMBL" id="MFC7326177.1"/>
    </source>
</evidence>
<comment type="caution">
    <text evidence="1">The sequence shown here is derived from an EMBL/GenBank/DDBJ whole genome shotgun (WGS) entry which is preliminary data.</text>
</comment>
<dbReference type="CDD" id="cd13585">
    <property type="entry name" value="PBP2_TMBP_like"/>
    <property type="match status" value="1"/>
</dbReference>
<dbReference type="Gene3D" id="3.40.190.10">
    <property type="entry name" value="Periplasmic binding protein-like II"/>
    <property type="match status" value="1"/>
</dbReference>
<sequence length="455" mass="49272">MSRAPRPIPPRRRWAPRTGAAALAGLLVLTGCGGPGDGPATGTQEDIEAALQEETTITFWTWVPDIGETVELFEREYPDITVEVVNSGQSAQQYTNMQNAIRAGSGGPDVAQVEYFALPQFALAESVLDLTDYGFESHADRFTDSAWEQVNVAGGVYGVPQDTGPMVMFYREDLLDEAGIEPPTTWEEFAQAARDYREHDPDGYLTSIDPLDAGGVDSLLWQAGSRPFAVEGDSTIALDLADEGARRFSELWTPLLADDLVHAEQGWTEEWWRGMSSGRYAMWIAGAWAPGSLETTIPETSGSWRVAPIPQWEEGTPVNAENGGSSVAVLSQSENTLAAIGFAQWLNTDPEAVRSLSRDAGLFPATTELLEDPEWLGQESEVMGGQQANQVFAEASAAVAPGWQYLPIQVYANSVFGDTVGPVISDGTPVVDGLTRWQQQIADYGEEQGFTVTTP</sequence>
<dbReference type="RefSeq" id="WP_379867961.1">
    <property type="nucleotide sequence ID" value="NZ_JBHTBH010000001.1"/>
</dbReference>
<dbReference type="Proteomes" id="UP001596540">
    <property type="component" value="Unassembled WGS sequence"/>
</dbReference>
<dbReference type="InterPro" id="IPR050490">
    <property type="entry name" value="Bact_solute-bd_prot1"/>
</dbReference>